<protein>
    <submittedName>
        <fullName evidence="1">Uncharacterized protein</fullName>
    </submittedName>
</protein>
<dbReference type="AlphaFoldDB" id="C9RCJ3"/>
<dbReference type="KEGG" id="adg:Adeg_0829"/>
<keyword evidence="2" id="KW-1185">Reference proteome</keyword>
<organism evidence="1 2">
    <name type="scientific">Ammonifex degensii (strain DSM 10501 / KC4)</name>
    <dbReference type="NCBI Taxonomy" id="429009"/>
    <lineage>
        <taxon>Bacteria</taxon>
        <taxon>Bacillati</taxon>
        <taxon>Bacillota</taxon>
        <taxon>Clostridia</taxon>
        <taxon>Thermoanaerobacterales</taxon>
        <taxon>Thermoanaerobacteraceae</taxon>
        <taxon>Ammonifex</taxon>
    </lineage>
</organism>
<dbReference type="HOGENOM" id="CLU_1536902_0_0_9"/>
<gene>
    <name evidence="1" type="ordered locus">Adeg_0829</name>
</gene>
<name>C9RCJ3_AMMDK</name>
<dbReference type="RefSeq" id="WP_015738847.1">
    <property type="nucleotide sequence ID" value="NC_013385.1"/>
</dbReference>
<reference evidence="1 2" key="1">
    <citation type="submission" date="2009-10" db="EMBL/GenBank/DDBJ databases">
        <title>Complete sequence of chromosome of Ammonifex degensii KC4.</title>
        <authorList>
            <consortium name="US DOE Joint Genome Institute"/>
            <person name="Kerfeld C."/>
            <person name="Goodner B."/>
            <person name="Huber H."/>
            <person name="Stetter K."/>
            <person name="Lucas S."/>
            <person name="Copeland A."/>
            <person name="Lapidus A."/>
            <person name="Glavina del Rio T."/>
            <person name="Dalin E."/>
            <person name="Tice H."/>
            <person name="Bruce D."/>
            <person name="Goodwin L."/>
            <person name="Pitluck S."/>
            <person name="Saunders E."/>
            <person name="Brettin T."/>
            <person name="Detter J.C."/>
            <person name="Han C."/>
            <person name="Larimer F."/>
            <person name="Land M."/>
            <person name="Hauser L."/>
            <person name="Kyrpides N."/>
            <person name="Ovchinnikova G."/>
            <person name="Richardson P."/>
        </authorList>
    </citation>
    <scope>NUCLEOTIDE SEQUENCE [LARGE SCALE GENOMIC DNA]</scope>
    <source>
        <strain evidence="2">DSM 10501 / KC4</strain>
    </source>
</reference>
<dbReference type="Proteomes" id="UP000002620">
    <property type="component" value="Chromosome"/>
</dbReference>
<sequence length="174" mass="20027">MRVRVKGTPGRCRYAGSFDAARRLHVPYRVVPAREALFVDPRQAAVGEWAVVDCVCGYMESFPPVCEAGCFLASAAFRTRREAVLYAFRRRRERERRPVRWREDPHFHTVWPEGCVFYRGRYGEVVIAPCWAAVEVEMGRRGVFPREDEMVLAFLIGVRAGVFKFPLQDPRSDG</sequence>
<evidence type="ECO:0000313" key="2">
    <source>
        <dbReference type="Proteomes" id="UP000002620"/>
    </source>
</evidence>
<dbReference type="EMBL" id="CP001785">
    <property type="protein sequence ID" value="ACX51970.1"/>
    <property type="molecule type" value="Genomic_DNA"/>
</dbReference>
<accession>C9RCJ3</accession>
<dbReference type="OrthoDB" id="9878008at2"/>
<dbReference type="STRING" id="429009.Adeg_0829"/>
<proteinExistence type="predicted"/>
<evidence type="ECO:0000313" key="1">
    <source>
        <dbReference type="EMBL" id="ACX51970.1"/>
    </source>
</evidence>